<organism evidence="1 2">
    <name type="scientific">Synaphobranchus kaupii</name>
    <name type="common">Kaup's arrowtooth eel</name>
    <dbReference type="NCBI Taxonomy" id="118154"/>
    <lineage>
        <taxon>Eukaryota</taxon>
        <taxon>Metazoa</taxon>
        <taxon>Chordata</taxon>
        <taxon>Craniata</taxon>
        <taxon>Vertebrata</taxon>
        <taxon>Euteleostomi</taxon>
        <taxon>Actinopterygii</taxon>
        <taxon>Neopterygii</taxon>
        <taxon>Teleostei</taxon>
        <taxon>Anguilliformes</taxon>
        <taxon>Synaphobranchidae</taxon>
        <taxon>Synaphobranchus</taxon>
    </lineage>
</organism>
<proteinExistence type="predicted"/>
<protein>
    <submittedName>
        <fullName evidence="1">Uncharacterized protein</fullName>
    </submittedName>
</protein>
<dbReference type="EMBL" id="JAINUF010000004">
    <property type="protein sequence ID" value="KAJ8362756.1"/>
    <property type="molecule type" value="Genomic_DNA"/>
</dbReference>
<gene>
    <name evidence="1" type="ORF">SKAU_G00115870</name>
</gene>
<sequence length="52" mass="6031">MVIPIGHHTARCPGIFRISSSRRRSWFGTRLRDWAERLWGVNQHQNDSNGVA</sequence>
<accession>A0A9Q1FMK7</accession>
<comment type="caution">
    <text evidence="1">The sequence shown here is derived from an EMBL/GenBank/DDBJ whole genome shotgun (WGS) entry which is preliminary data.</text>
</comment>
<reference evidence="1" key="1">
    <citation type="journal article" date="2023" name="Science">
        <title>Genome structures resolve the early diversification of teleost fishes.</title>
        <authorList>
            <person name="Parey E."/>
            <person name="Louis A."/>
            <person name="Montfort J."/>
            <person name="Bouchez O."/>
            <person name="Roques C."/>
            <person name="Iampietro C."/>
            <person name="Lluch J."/>
            <person name="Castinel A."/>
            <person name="Donnadieu C."/>
            <person name="Desvignes T."/>
            <person name="Floi Bucao C."/>
            <person name="Jouanno E."/>
            <person name="Wen M."/>
            <person name="Mejri S."/>
            <person name="Dirks R."/>
            <person name="Jansen H."/>
            <person name="Henkel C."/>
            <person name="Chen W.J."/>
            <person name="Zahm M."/>
            <person name="Cabau C."/>
            <person name="Klopp C."/>
            <person name="Thompson A.W."/>
            <person name="Robinson-Rechavi M."/>
            <person name="Braasch I."/>
            <person name="Lecointre G."/>
            <person name="Bobe J."/>
            <person name="Postlethwait J.H."/>
            <person name="Berthelot C."/>
            <person name="Roest Crollius H."/>
            <person name="Guiguen Y."/>
        </authorList>
    </citation>
    <scope>NUCLEOTIDE SEQUENCE</scope>
    <source>
        <strain evidence="1">WJC10195</strain>
    </source>
</reference>
<evidence type="ECO:0000313" key="1">
    <source>
        <dbReference type="EMBL" id="KAJ8362756.1"/>
    </source>
</evidence>
<dbReference type="Proteomes" id="UP001152622">
    <property type="component" value="Chromosome 4"/>
</dbReference>
<name>A0A9Q1FMK7_SYNKA</name>
<evidence type="ECO:0000313" key="2">
    <source>
        <dbReference type="Proteomes" id="UP001152622"/>
    </source>
</evidence>
<keyword evidence="2" id="KW-1185">Reference proteome</keyword>
<dbReference type="AlphaFoldDB" id="A0A9Q1FMK7"/>